<evidence type="ECO:0000313" key="2">
    <source>
        <dbReference type="EMBL" id="KFF13296.1"/>
    </source>
</evidence>
<dbReference type="EMBL" id="JPRH01000002">
    <property type="protein sequence ID" value="KFF13296.1"/>
    <property type="molecule type" value="Genomic_DNA"/>
</dbReference>
<dbReference type="eggNOG" id="ENOG5030UPS">
    <property type="taxonomic scope" value="Bacteria"/>
</dbReference>
<dbReference type="STRING" id="445961.IW15_05735"/>
<sequence>MKKYIYCLFLFIISIYDAQVNFTNIPNPDSNASGNDKVMMYVTNTSEATGVKGFGLPAVETPTDLPYTGVNAPSVSIDVLKGMLIFVKSTGEAMVFDGLVWSKAFEVESDNISRFQINSVSTTSGSVLLPINSLIDKPNFLADPLKLKTNVAVSGASLNRLYVRQTGLYRINLNINFTGPAGSFSSRLGAGLYVNDAQRFQLLESTVNYDGTNRKINLDFSVYVVQGQYITLEAVSEVGGTTSYTVTNNSYVTVEKVL</sequence>
<evidence type="ECO:0008006" key="4">
    <source>
        <dbReference type="Google" id="ProtNLM"/>
    </source>
</evidence>
<feature type="signal peptide" evidence="1">
    <location>
        <begin position="1"/>
        <end position="18"/>
    </location>
</feature>
<reference evidence="2 3" key="1">
    <citation type="submission" date="2014-07" db="EMBL/GenBank/DDBJ databases">
        <title>Genome of Chryseobacterium soli DSM 19298.</title>
        <authorList>
            <person name="Stropko S.J."/>
            <person name="Pipes S.E."/>
            <person name="Newman J."/>
        </authorList>
    </citation>
    <scope>NUCLEOTIDE SEQUENCE [LARGE SCALE GENOMIC DNA]</scope>
    <source>
        <strain evidence="2 3">DSM 19298</strain>
    </source>
</reference>
<keyword evidence="3" id="KW-1185">Reference proteome</keyword>
<dbReference type="OrthoDB" id="1234661at2"/>
<comment type="caution">
    <text evidence="2">The sequence shown here is derived from an EMBL/GenBank/DDBJ whole genome shotgun (WGS) entry which is preliminary data.</text>
</comment>
<evidence type="ECO:0000313" key="3">
    <source>
        <dbReference type="Proteomes" id="UP000028705"/>
    </source>
</evidence>
<proteinExistence type="predicted"/>
<evidence type="ECO:0000256" key="1">
    <source>
        <dbReference type="SAM" id="SignalP"/>
    </source>
</evidence>
<dbReference type="AlphaFoldDB" id="A0A086A9D2"/>
<gene>
    <name evidence="2" type="ORF">IW15_05735</name>
</gene>
<name>A0A086A9D2_9FLAO</name>
<organism evidence="2 3">
    <name type="scientific">Chryseobacterium soli</name>
    <dbReference type="NCBI Taxonomy" id="445961"/>
    <lineage>
        <taxon>Bacteria</taxon>
        <taxon>Pseudomonadati</taxon>
        <taxon>Bacteroidota</taxon>
        <taxon>Flavobacteriia</taxon>
        <taxon>Flavobacteriales</taxon>
        <taxon>Weeksellaceae</taxon>
        <taxon>Chryseobacterium group</taxon>
        <taxon>Chryseobacterium</taxon>
    </lineage>
</organism>
<keyword evidence="1" id="KW-0732">Signal</keyword>
<feature type="chain" id="PRO_5001802420" description="C1q domain-containing protein" evidence="1">
    <location>
        <begin position="19"/>
        <end position="258"/>
    </location>
</feature>
<dbReference type="RefSeq" id="WP_034709945.1">
    <property type="nucleotide sequence ID" value="NZ_JPRH01000002.1"/>
</dbReference>
<dbReference type="Proteomes" id="UP000028705">
    <property type="component" value="Unassembled WGS sequence"/>
</dbReference>
<accession>A0A086A9D2</accession>
<protein>
    <recommendedName>
        <fullName evidence="4">C1q domain-containing protein</fullName>
    </recommendedName>
</protein>